<keyword evidence="2" id="KW-0732">Signal</keyword>
<dbReference type="OrthoDB" id="1907623at2"/>
<comment type="caution">
    <text evidence="4">The sequence shown here is derived from an EMBL/GenBank/DDBJ whole genome shotgun (WGS) entry which is preliminary data.</text>
</comment>
<dbReference type="Proteomes" id="UP001419084">
    <property type="component" value="Unassembled WGS sequence"/>
</dbReference>
<gene>
    <name evidence="4" type="ORF">DS742_01330</name>
    <name evidence="3" type="ORF">LAD12857_30590</name>
</gene>
<dbReference type="EMBL" id="BRPJ01000059">
    <property type="protein sequence ID" value="GLB31136.1"/>
    <property type="molecule type" value="Genomic_DNA"/>
</dbReference>
<evidence type="ECO:0000256" key="2">
    <source>
        <dbReference type="SAM" id="SignalP"/>
    </source>
</evidence>
<dbReference type="AlphaFoldDB" id="A0A3E2NIE5"/>
<name>A0A3E2NIE5_9FIRM</name>
<evidence type="ECO:0000313" key="5">
    <source>
        <dbReference type="Proteomes" id="UP000260680"/>
    </source>
</evidence>
<feature type="signal peptide" evidence="2">
    <location>
        <begin position="1"/>
        <end position="20"/>
    </location>
</feature>
<accession>A0A3E2NIE5</accession>
<dbReference type="PROSITE" id="PS51257">
    <property type="entry name" value="PROKAR_LIPOPROTEIN"/>
    <property type="match status" value="1"/>
</dbReference>
<evidence type="ECO:0000313" key="3">
    <source>
        <dbReference type="EMBL" id="GLB31136.1"/>
    </source>
</evidence>
<dbReference type="Proteomes" id="UP000260680">
    <property type="component" value="Unassembled WGS sequence"/>
</dbReference>
<proteinExistence type="predicted"/>
<evidence type="ECO:0000313" key="4">
    <source>
        <dbReference type="EMBL" id="RFZ80769.1"/>
    </source>
</evidence>
<evidence type="ECO:0000256" key="1">
    <source>
        <dbReference type="SAM" id="MobiDB-lite"/>
    </source>
</evidence>
<feature type="compositionally biased region" description="Low complexity" evidence="1">
    <location>
        <begin position="49"/>
        <end position="60"/>
    </location>
</feature>
<reference evidence="4 5" key="1">
    <citation type="submission" date="2018-07" db="EMBL/GenBank/DDBJ databases">
        <title>New species, Clostridium PI-S10-A1B.</title>
        <authorList>
            <person name="Krishna G."/>
            <person name="Summeta K."/>
            <person name="Shikha S."/>
            <person name="Prabhu P.B."/>
            <person name="Suresh K."/>
        </authorList>
    </citation>
    <scope>NUCLEOTIDE SEQUENCE [LARGE SCALE GENOMIC DNA]</scope>
    <source>
        <strain evidence="4 5">PI-S10-A1B</strain>
    </source>
</reference>
<feature type="compositionally biased region" description="Polar residues" evidence="1">
    <location>
        <begin position="30"/>
        <end position="44"/>
    </location>
</feature>
<dbReference type="EMBL" id="QOHO01000005">
    <property type="protein sequence ID" value="RFZ80769.1"/>
    <property type="molecule type" value="Genomic_DNA"/>
</dbReference>
<evidence type="ECO:0000313" key="6">
    <source>
        <dbReference type="Proteomes" id="UP001419084"/>
    </source>
</evidence>
<feature type="compositionally biased region" description="Acidic residues" evidence="1">
    <location>
        <begin position="63"/>
        <end position="80"/>
    </location>
</feature>
<keyword evidence="6" id="KW-1185">Reference proteome</keyword>
<protein>
    <submittedName>
        <fullName evidence="4">Uncharacterized protein</fullName>
    </submittedName>
</protein>
<sequence>MLRKRFGIICFVIALAVSFAAGCGKKGDSTAGSKAAQMTESETAASIMEESLTESGTEGTADSQEEEPGALTDDQGEPLADETYKGPGKQAEAFAEKIQEAVSDRNLEALAELITYPCVFINGDQETILLKKQEDLLKQNPDMVFGDDLMVSVAKVDTATLKKTEEGIVLGEGASRIIFQETPEGSIGITEIKE</sequence>
<organism evidence="4 5">
    <name type="scientific">Lacrimispora amygdalina</name>
    <dbReference type="NCBI Taxonomy" id="253257"/>
    <lineage>
        <taxon>Bacteria</taxon>
        <taxon>Bacillati</taxon>
        <taxon>Bacillota</taxon>
        <taxon>Clostridia</taxon>
        <taxon>Lachnospirales</taxon>
        <taxon>Lachnospiraceae</taxon>
        <taxon>Lacrimispora</taxon>
    </lineage>
</organism>
<reference evidence="3 6" key="2">
    <citation type="journal article" date="2024" name="Int. J. Syst. Evol. Microbiol.">
        <title>Lacrimispora brassicae sp. nov. isolated from fermented cabbage, and proposal of Clostridium indicum Gundawar et al. 2019 and Clostridium methoxybenzovorans Mechichi et al. 1999 as heterotypic synonyms of Lacrimispora amygdalina (Parshina et al. 2003) Haas and Blanchard 2020 and Lacrimispora indolis (McClung and McCoy 1957) Haas and Blanchard 2020, respectively.</title>
        <authorList>
            <person name="Kobayashi H."/>
            <person name="Tanizawa Y."/>
            <person name="Sakamoto M."/>
            <person name="Ohkuma M."/>
            <person name="Tohno M."/>
        </authorList>
    </citation>
    <scope>NUCLEOTIDE SEQUENCE [LARGE SCALE GENOMIC DNA]</scope>
    <source>
        <strain evidence="3 6">DSM 12857</strain>
    </source>
</reference>
<dbReference type="RefSeq" id="WP_117415241.1">
    <property type="nucleotide sequence ID" value="NZ_BRPJ01000059.1"/>
</dbReference>
<feature type="region of interest" description="Disordered" evidence="1">
    <location>
        <begin position="28"/>
        <end position="87"/>
    </location>
</feature>
<feature type="chain" id="PRO_5039522943" evidence="2">
    <location>
        <begin position="21"/>
        <end position="194"/>
    </location>
</feature>